<dbReference type="Pfam" id="PF03768">
    <property type="entry name" value="Attacin_N"/>
    <property type="match status" value="1"/>
</dbReference>
<reference evidence="13" key="1">
    <citation type="submission" date="2023-03" db="EMBL/GenBank/DDBJ databases">
        <title>Chromosome-level genomes of two armyworms, Mythimna separata and Mythimna loreyi, provide insights into the biosynthesis and reception of sex pheromones.</title>
        <authorList>
            <person name="Zhao H."/>
        </authorList>
    </citation>
    <scope>NUCLEOTIDE SEQUENCE</scope>
    <source>
        <strain evidence="13">BeijingLab</strain>
        <tissue evidence="13">Pupa</tissue>
    </source>
</reference>
<keyword evidence="14" id="KW-1185">Reference proteome</keyword>
<keyword evidence="8" id="KW-0391">Immunity</keyword>
<feature type="signal peptide" evidence="10">
    <location>
        <begin position="1"/>
        <end position="16"/>
    </location>
</feature>
<evidence type="ECO:0000256" key="7">
    <source>
        <dbReference type="ARBA" id="ARBA00022729"/>
    </source>
</evidence>
<dbReference type="InterPro" id="IPR005520">
    <property type="entry name" value="Attacin_N"/>
</dbReference>
<keyword evidence="5" id="KW-0399">Innate immunity</keyword>
<dbReference type="InterPro" id="IPR005521">
    <property type="entry name" value="Attacin_C"/>
</dbReference>
<evidence type="ECO:0000256" key="8">
    <source>
        <dbReference type="ARBA" id="ARBA00022859"/>
    </source>
</evidence>
<evidence type="ECO:0000313" key="13">
    <source>
        <dbReference type="EMBL" id="KAJ8708408.1"/>
    </source>
</evidence>
<protein>
    <submittedName>
        <fullName evidence="13">Uncharacterized protein</fullName>
    </submittedName>
</protein>
<evidence type="ECO:0000256" key="5">
    <source>
        <dbReference type="ARBA" id="ARBA00022588"/>
    </source>
</evidence>
<evidence type="ECO:0000256" key="10">
    <source>
        <dbReference type="SAM" id="SignalP"/>
    </source>
</evidence>
<keyword evidence="3" id="KW-0964">Secreted</keyword>
<evidence type="ECO:0000256" key="2">
    <source>
        <dbReference type="ARBA" id="ARBA00007550"/>
    </source>
</evidence>
<gene>
    <name evidence="13" type="ORF">PYW07_010533</name>
</gene>
<feature type="chain" id="PRO_5042187958" evidence="10">
    <location>
        <begin position="17"/>
        <end position="242"/>
    </location>
</feature>
<dbReference type="Pfam" id="PF03769">
    <property type="entry name" value="Attacin_C"/>
    <property type="match status" value="1"/>
</dbReference>
<accession>A0AAD7YAA8</accession>
<comment type="caution">
    <text evidence="13">The sequence shown here is derived from an EMBL/GenBank/DDBJ whole genome shotgun (WGS) entry which is preliminary data.</text>
</comment>
<keyword evidence="6" id="KW-0165">Cleavage on pair of basic residues</keyword>
<keyword evidence="4" id="KW-0929">Antimicrobial</keyword>
<dbReference type="GO" id="GO:0005576">
    <property type="term" value="C:extracellular region"/>
    <property type="evidence" value="ECO:0007669"/>
    <property type="project" value="UniProtKB-SubCell"/>
</dbReference>
<organism evidence="13 14">
    <name type="scientific">Mythimna separata</name>
    <name type="common">Oriental armyworm</name>
    <name type="synonym">Pseudaletia separata</name>
    <dbReference type="NCBI Taxonomy" id="271217"/>
    <lineage>
        <taxon>Eukaryota</taxon>
        <taxon>Metazoa</taxon>
        <taxon>Ecdysozoa</taxon>
        <taxon>Arthropoda</taxon>
        <taxon>Hexapoda</taxon>
        <taxon>Insecta</taxon>
        <taxon>Pterygota</taxon>
        <taxon>Neoptera</taxon>
        <taxon>Endopterygota</taxon>
        <taxon>Lepidoptera</taxon>
        <taxon>Glossata</taxon>
        <taxon>Ditrysia</taxon>
        <taxon>Noctuoidea</taxon>
        <taxon>Noctuidae</taxon>
        <taxon>Noctuinae</taxon>
        <taxon>Hadenini</taxon>
        <taxon>Mythimna</taxon>
    </lineage>
</organism>
<evidence type="ECO:0000256" key="3">
    <source>
        <dbReference type="ARBA" id="ARBA00022525"/>
    </source>
</evidence>
<dbReference type="Proteomes" id="UP001231518">
    <property type="component" value="Chromosome 25"/>
</dbReference>
<evidence type="ECO:0000256" key="9">
    <source>
        <dbReference type="ARBA" id="ARBA00023022"/>
    </source>
</evidence>
<keyword evidence="7 10" id="KW-0732">Signal</keyword>
<evidence type="ECO:0000259" key="11">
    <source>
        <dbReference type="Pfam" id="PF03768"/>
    </source>
</evidence>
<proteinExistence type="inferred from homology"/>
<comment type="similarity">
    <text evidence="2">Belongs to the attacin/sarcotoxin-2 family.</text>
</comment>
<dbReference type="GO" id="GO:0045087">
    <property type="term" value="P:innate immune response"/>
    <property type="evidence" value="ECO:0007669"/>
    <property type="project" value="UniProtKB-KW"/>
</dbReference>
<evidence type="ECO:0000259" key="12">
    <source>
        <dbReference type="Pfam" id="PF03769"/>
    </source>
</evidence>
<feature type="domain" description="Attacin C-terminal" evidence="12">
    <location>
        <begin position="122"/>
        <end position="242"/>
    </location>
</feature>
<evidence type="ECO:0000256" key="6">
    <source>
        <dbReference type="ARBA" id="ARBA00022685"/>
    </source>
</evidence>
<name>A0AAD7YAA8_MYTSE</name>
<keyword evidence="9" id="KW-0044">Antibiotic</keyword>
<dbReference type="AlphaFoldDB" id="A0AAD7YAA8"/>
<evidence type="ECO:0000313" key="14">
    <source>
        <dbReference type="Proteomes" id="UP001231518"/>
    </source>
</evidence>
<evidence type="ECO:0000256" key="1">
    <source>
        <dbReference type="ARBA" id="ARBA00004613"/>
    </source>
</evidence>
<feature type="domain" description="Attacin N-terminal" evidence="11">
    <location>
        <begin position="55"/>
        <end position="120"/>
    </location>
</feature>
<comment type="subcellular location">
    <subcellularLocation>
        <location evidence="1">Secreted</location>
    </subcellularLocation>
</comment>
<sequence>MFSPILFTIFVVSASAWELDPEGYELGFGSEDQELSDGFYQYLYQPEHRRVTRQLHGSTMLNSDGSTGINARLPFAGNDKNVLSAIGGANFDANRHLQSGTAGLAFDNVNGHGLSLTNTHIPNFGERVTAAGHARLFHNPNHDVTANAFATRNLPSIPQVPNFNTYGGGLDYMYKNRVGASLSAAHTPLLQRTDYSATGNLNLFRGRDSSLDFNAGLSKSVSPFMRSSSWEPSTGFTFRKFF</sequence>
<evidence type="ECO:0000256" key="4">
    <source>
        <dbReference type="ARBA" id="ARBA00022529"/>
    </source>
</evidence>
<dbReference type="EMBL" id="JARGEI010000026">
    <property type="protein sequence ID" value="KAJ8708408.1"/>
    <property type="molecule type" value="Genomic_DNA"/>
</dbReference>
<dbReference type="GO" id="GO:0042742">
    <property type="term" value="P:defense response to bacterium"/>
    <property type="evidence" value="ECO:0007669"/>
    <property type="project" value="UniProtKB-KW"/>
</dbReference>